<evidence type="ECO:0000256" key="2">
    <source>
        <dbReference type="PROSITE-ProRule" id="PRU00708"/>
    </source>
</evidence>
<dbReference type="InterPro" id="IPR046848">
    <property type="entry name" value="E_motif"/>
</dbReference>
<dbReference type="PANTHER" id="PTHR47926:SF397">
    <property type="entry name" value="(WILD MALAYSIAN BANANA) HYPOTHETICAL PROTEIN"/>
    <property type="match status" value="1"/>
</dbReference>
<dbReference type="GO" id="GO:0003723">
    <property type="term" value="F:RNA binding"/>
    <property type="evidence" value="ECO:0007669"/>
    <property type="project" value="InterPro"/>
</dbReference>
<keyword evidence="1" id="KW-0677">Repeat</keyword>
<dbReference type="InterPro" id="IPR011990">
    <property type="entry name" value="TPR-like_helical_dom_sf"/>
</dbReference>
<dbReference type="NCBIfam" id="TIGR00756">
    <property type="entry name" value="PPR"/>
    <property type="match status" value="5"/>
</dbReference>
<dbReference type="FunFam" id="1.25.40.10:FF:001580">
    <property type="entry name" value="Pentatricopeptide repeat-containing protein mitochondrial"/>
    <property type="match status" value="1"/>
</dbReference>
<dbReference type="FunFam" id="1.25.40.10:FF:000343">
    <property type="entry name" value="Pentatricopeptide repeat-containing protein At3g58590"/>
    <property type="match status" value="1"/>
</dbReference>
<evidence type="ECO:0000313" key="4">
    <source>
        <dbReference type="Proteomes" id="UP000682877"/>
    </source>
</evidence>
<feature type="repeat" description="PPR" evidence="2">
    <location>
        <begin position="637"/>
        <end position="671"/>
    </location>
</feature>
<proteinExistence type="predicted"/>
<gene>
    <name evidence="3" type="ORF">AARE701A_LOCUS17384</name>
</gene>
<reference evidence="3" key="1">
    <citation type="submission" date="2021-01" db="EMBL/GenBank/DDBJ databases">
        <authorList>
            <person name="Bezrukov I."/>
        </authorList>
    </citation>
    <scope>NUCLEOTIDE SEQUENCE</scope>
</reference>
<evidence type="ECO:0008006" key="5">
    <source>
        <dbReference type="Google" id="ProtNLM"/>
    </source>
</evidence>
<dbReference type="Gene3D" id="1.25.40.10">
    <property type="entry name" value="Tetratricopeptide repeat domain"/>
    <property type="match status" value="7"/>
</dbReference>
<dbReference type="SUPFAM" id="SSF48452">
    <property type="entry name" value="TPR-like"/>
    <property type="match status" value="1"/>
</dbReference>
<dbReference type="FunFam" id="1.25.40.10:FF:002175">
    <property type="entry name" value="Pentatricopeptide repeat-containing protein DOT4, chloroplastic"/>
    <property type="match status" value="1"/>
</dbReference>
<keyword evidence="4" id="KW-1185">Reference proteome</keyword>
<feature type="repeat" description="PPR" evidence="2">
    <location>
        <begin position="93"/>
        <end position="127"/>
    </location>
</feature>
<name>A0A8S2AT21_ARAAE</name>
<dbReference type="Pfam" id="PF13041">
    <property type="entry name" value="PPR_2"/>
    <property type="match status" value="3"/>
</dbReference>
<feature type="repeat" description="PPR" evidence="2">
    <location>
        <begin position="501"/>
        <end position="535"/>
    </location>
</feature>
<evidence type="ECO:0000256" key="1">
    <source>
        <dbReference type="ARBA" id="ARBA00022737"/>
    </source>
</evidence>
<dbReference type="InterPro" id="IPR046960">
    <property type="entry name" value="PPR_At4g14850-like_plant"/>
</dbReference>
<accession>A0A8S2AT21</accession>
<dbReference type="FunFam" id="1.25.40.10:FF:002622">
    <property type="entry name" value="Pentatricopeptide repeat-containing protein At4g39952, mitochondrial"/>
    <property type="match status" value="1"/>
</dbReference>
<feature type="repeat" description="PPR" evidence="2">
    <location>
        <begin position="602"/>
        <end position="636"/>
    </location>
</feature>
<dbReference type="PANTHER" id="PTHR47926">
    <property type="entry name" value="PENTATRICOPEPTIDE REPEAT-CONTAINING PROTEIN"/>
    <property type="match status" value="1"/>
</dbReference>
<organism evidence="3 4">
    <name type="scientific">Arabidopsis arenosa</name>
    <name type="common">Sand rock-cress</name>
    <name type="synonym">Cardaminopsis arenosa</name>
    <dbReference type="NCBI Taxonomy" id="38785"/>
    <lineage>
        <taxon>Eukaryota</taxon>
        <taxon>Viridiplantae</taxon>
        <taxon>Streptophyta</taxon>
        <taxon>Embryophyta</taxon>
        <taxon>Tracheophyta</taxon>
        <taxon>Spermatophyta</taxon>
        <taxon>Magnoliopsida</taxon>
        <taxon>eudicotyledons</taxon>
        <taxon>Gunneridae</taxon>
        <taxon>Pentapetalae</taxon>
        <taxon>rosids</taxon>
        <taxon>malvids</taxon>
        <taxon>Brassicales</taxon>
        <taxon>Brassicaceae</taxon>
        <taxon>Camelineae</taxon>
        <taxon>Arabidopsis</taxon>
    </lineage>
</organism>
<feature type="repeat" description="PPR" evidence="2">
    <location>
        <begin position="401"/>
        <end position="435"/>
    </location>
</feature>
<dbReference type="Pfam" id="PF01535">
    <property type="entry name" value="PPR"/>
    <property type="match status" value="7"/>
</dbReference>
<dbReference type="PROSITE" id="PS51375">
    <property type="entry name" value="PPR"/>
    <property type="match status" value="6"/>
</dbReference>
<sequence length="779" mass="86265">MLRRACRLLKPKFVVTLRTISSSSSSSYVDRHISVILCDQSLSLESLRKHNALIITGGNSENIFVASKLISSYASYGKPNLSSRVFDLVTRRDVFLWNSIIKAHFSNGDYARSLGFFFSMLLSGQSPDHFTAPMVVSACAELLWFDVGSFVHGFVLKHGGFERNTAVGASFVYFYSKCGFLQDACLVFDEMPERDVVAWTAIISGHVQNRESERGLGYLCKMHNVGSDFDKPNPRTLECGFQACSNLGALKEGRCLHGFAVKSGLASSNIVQSSMFSLYSKSGNPAEAYLSFRELGDEDMFSWTSIIASLARSGNMEESFDMFWEMQNKGMQPDGVVISCLISELGKKMLVPEGKAFHGFVIRHCFSLDSTVCNSLLSMYCKFELLSVAEKLFCRISEEGNTEAWNTMLKGYGKMKSHVKCIELFRKIQNLGIEIDSASAASVISSCSHIGAVLLGKSLHCYVVKTSLDLTISVVNSLIDLYGKMGDLTVAWRMFCEADTNIVTWNAMIASYVHCEQSDKAIALFDRMVSENFKPSSITLVTLLMACANTGSLERGQMIHRYIIETEHEMNLSLSTALIDMYAKCGHLEKSRELFDAANQKDAVCWNVMISGYGMHGHVESAIALFDQMEESDVKPTGPTFLALLSACTHAGLVEQGKNLFLKMHQYDVKPNLKHYSCLVDLLSRSGNLQEAETTVVSMPFSPDGVIWGTLLSSCMTHGEFEMGIRMADRAVASDPQNDGYYIMLANMYSAAGKWEQAERARDMMRESGVGKRAGHSVV</sequence>
<dbReference type="Pfam" id="PF20431">
    <property type="entry name" value="E_motif"/>
    <property type="match status" value="1"/>
</dbReference>
<dbReference type="EMBL" id="LR999457">
    <property type="protein sequence ID" value="CAE6152732.1"/>
    <property type="molecule type" value="Genomic_DNA"/>
</dbReference>
<dbReference type="InterPro" id="IPR002885">
    <property type="entry name" value="PPR_rpt"/>
</dbReference>
<evidence type="ECO:0000313" key="3">
    <source>
        <dbReference type="EMBL" id="CAE6152732.1"/>
    </source>
</evidence>
<feature type="repeat" description="PPR" evidence="2">
    <location>
        <begin position="299"/>
        <end position="333"/>
    </location>
</feature>
<protein>
    <recommendedName>
        <fullName evidence="5">Pentatricopeptide repeat-containing protein</fullName>
    </recommendedName>
</protein>
<dbReference type="AlphaFoldDB" id="A0A8S2AT21"/>
<dbReference type="Proteomes" id="UP000682877">
    <property type="component" value="Chromosome 7"/>
</dbReference>
<dbReference type="GO" id="GO:0009451">
    <property type="term" value="P:RNA modification"/>
    <property type="evidence" value="ECO:0007669"/>
    <property type="project" value="InterPro"/>
</dbReference>